<dbReference type="RefSeq" id="WP_346750548.1">
    <property type="nucleotide sequence ID" value="NZ_JAUJEA010000001.1"/>
</dbReference>
<dbReference type="CDD" id="cd00609">
    <property type="entry name" value="AAT_like"/>
    <property type="match status" value="1"/>
</dbReference>
<protein>
    <recommendedName>
        <fullName evidence="6">Aminotransferase</fullName>
        <ecNumber evidence="6">2.6.1.-</ecNumber>
    </recommendedName>
</protein>
<sequence>MSNNLSDRIAFLQESATLAMAAKAREYKAKGIDVISLSLGEPDFKTPKHIQEGAKQAIDEGKYFAYPPVNGYLDLRQAIVKKLKDENNIDYTPDQIVVSNGAKQSIANVMFALLNPGDEVIIYSPYWVSYAAIVELAEATPVYIKGGLENDFKANADQLAAAISEKTKIVIYSSPCNPTGAVFTKEELEAMAEVLRKHENIYVISDEIYEHINYTNQHASIASIEGMYDKTITVNGFAKGFAMTGWRVGYIAAPAWIAKGCNKMQGQITSANCSIAQRAALTALTSDLAPTREMAAAYLNRRNMVYELLKDIPGVKVNLPKGAFYFFPDVSSYFGKSNGETVVNNASDFCMYILDHAHVSLVTGDAFGDPNCVRLSYAASEEDLKEAIKRIKEVLSKLN</sequence>
<keyword evidence="5" id="KW-0663">Pyridoxal phosphate</keyword>
<keyword evidence="4 6" id="KW-0808">Transferase</keyword>
<evidence type="ECO:0000256" key="5">
    <source>
        <dbReference type="ARBA" id="ARBA00022898"/>
    </source>
</evidence>
<evidence type="ECO:0000313" key="9">
    <source>
        <dbReference type="Proteomes" id="UP001172082"/>
    </source>
</evidence>
<dbReference type="Gene3D" id="3.40.640.10">
    <property type="entry name" value="Type I PLP-dependent aspartate aminotransferase-like (Major domain)"/>
    <property type="match status" value="1"/>
</dbReference>
<dbReference type="EMBL" id="JAUJEA010000001">
    <property type="protein sequence ID" value="MDN5200525.1"/>
    <property type="molecule type" value="Genomic_DNA"/>
</dbReference>
<reference evidence="8" key="1">
    <citation type="submission" date="2023-06" db="EMBL/GenBank/DDBJ databases">
        <title>Genomic of Parafulvivirga corallium.</title>
        <authorList>
            <person name="Wang G."/>
        </authorList>
    </citation>
    <scope>NUCLEOTIDE SEQUENCE</scope>
    <source>
        <strain evidence="8">BMA10</strain>
    </source>
</reference>
<proteinExistence type="inferred from homology"/>
<evidence type="ECO:0000256" key="4">
    <source>
        <dbReference type="ARBA" id="ARBA00022679"/>
    </source>
</evidence>
<dbReference type="Gene3D" id="3.90.1150.10">
    <property type="entry name" value="Aspartate Aminotransferase, domain 1"/>
    <property type="match status" value="1"/>
</dbReference>
<dbReference type="InterPro" id="IPR004838">
    <property type="entry name" value="NHTrfase_class1_PyrdxlP-BS"/>
</dbReference>
<comment type="similarity">
    <text evidence="2 6">Belongs to the class-I pyridoxal-phosphate-dependent aminotransferase family.</text>
</comment>
<dbReference type="InterPro" id="IPR050596">
    <property type="entry name" value="AspAT/PAT-like"/>
</dbReference>
<comment type="cofactor">
    <cofactor evidence="1 6">
        <name>pyridoxal 5'-phosphate</name>
        <dbReference type="ChEBI" id="CHEBI:597326"/>
    </cofactor>
</comment>
<evidence type="ECO:0000256" key="6">
    <source>
        <dbReference type="RuleBase" id="RU000481"/>
    </source>
</evidence>
<dbReference type="PANTHER" id="PTHR46383:SF1">
    <property type="entry name" value="ASPARTATE AMINOTRANSFERASE"/>
    <property type="match status" value="1"/>
</dbReference>
<evidence type="ECO:0000313" key="8">
    <source>
        <dbReference type="EMBL" id="MDN5200525.1"/>
    </source>
</evidence>
<evidence type="ECO:0000259" key="7">
    <source>
        <dbReference type="Pfam" id="PF00155"/>
    </source>
</evidence>
<dbReference type="SUPFAM" id="SSF53383">
    <property type="entry name" value="PLP-dependent transferases"/>
    <property type="match status" value="1"/>
</dbReference>
<evidence type="ECO:0000256" key="1">
    <source>
        <dbReference type="ARBA" id="ARBA00001933"/>
    </source>
</evidence>
<dbReference type="GO" id="GO:0008483">
    <property type="term" value="F:transaminase activity"/>
    <property type="evidence" value="ECO:0007669"/>
    <property type="project" value="UniProtKB-KW"/>
</dbReference>
<dbReference type="InterPro" id="IPR015422">
    <property type="entry name" value="PyrdxlP-dep_Trfase_small"/>
</dbReference>
<dbReference type="InterPro" id="IPR015424">
    <property type="entry name" value="PyrdxlP-dep_Trfase"/>
</dbReference>
<comment type="caution">
    <text evidence="8">The sequence shown here is derived from an EMBL/GenBank/DDBJ whole genome shotgun (WGS) entry which is preliminary data.</text>
</comment>
<dbReference type="EC" id="2.6.1.-" evidence="6"/>
<dbReference type="Proteomes" id="UP001172082">
    <property type="component" value="Unassembled WGS sequence"/>
</dbReference>
<dbReference type="PANTHER" id="PTHR46383">
    <property type="entry name" value="ASPARTATE AMINOTRANSFERASE"/>
    <property type="match status" value="1"/>
</dbReference>
<evidence type="ECO:0000256" key="2">
    <source>
        <dbReference type="ARBA" id="ARBA00007441"/>
    </source>
</evidence>
<keyword evidence="9" id="KW-1185">Reference proteome</keyword>
<accession>A0ABT8KIH4</accession>
<dbReference type="Pfam" id="PF00155">
    <property type="entry name" value="Aminotran_1_2"/>
    <property type="match status" value="1"/>
</dbReference>
<keyword evidence="3 6" id="KW-0032">Aminotransferase</keyword>
<name>A0ABT8KIH4_9BACT</name>
<feature type="domain" description="Aminotransferase class I/classII large" evidence="7">
    <location>
        <begin position="33"/>
        <end position="391"/>
    </location>
</feature>
<dbReference type="InterPro" id="IPR004839">
    <property type="entry name" value="Aminotransferase_I/II_large"/>
</dbReference>
<organism evidence="8 9">
    <name type="scientific">Splendidivirga corallicola</name>
    <dbReference type="NCBI Taxonomy" id="3051826"/>
    <lineage>
        <taxon>Bacteria</taxon>
        <taxon>Pseudomonadati</taxon>
        <taxon>Bacteroidota</taxon>
        <taxon>Cytophagia</taxon>
        <taxon>Cytophagales</taxon>
        <taxon>Splendidivirgaceae</taxon>
        <taxon>Splendidivirga</taxon>
    </lineage>
</organism>
<gene>
    <name evidence="8" type="ORF">QQ008_04110</name>
</gene>
<dbReference type="InterPro" id="IPR015421">
    <property type="entry name" value="PyrdxlP-dep_Trfase_major"/>
</dbReference>
<dbReference type="PROSITE" id="PS00105">
    <property type="entry name" value="AA_TRANSFER_CLASS_1"/>
    <property type="match status" value="1"/>
</dbReference>
<evidence type="ECO:0000256" key="3">
    <source>
        <dbReference type="ARBA" id="ARBA00022576"/>
    </source>
</evidence>